<dbReference type="Gene3D" id="1.10.30.50">
    <property type="match status" value="1"/>
</dbReference>
<dbReference type="Pfam" id="PF01844">
    <property type="entry name" value="HNH"/>
    <property type="match status" value="1"/>
</dbReference>
<evidence type="ECO:0000313" key="3">
    <source>
        <dbReference type="Proteomes" id="UP000829494"/>
    </source>
</evidence>
<protein>
    <submittedName>
        <fullName evidence="2">HNH endonuclease</fullName>
    </submittedName>
</protein>
<keyword evidence="2" id="KW-0378">Hydrolase</keyword>
<feature type="domain" description="HNH nuclease" evidence="1">
    <location>
        <begin position="52"/>
        <end position="110"/>
    </location>
</feature>
<keyword evidence="2" id="KW-0255">Endonuclease</keyword>
<gene>
    <name evidence="2" type="ORF">SRIMR7_23570</name>
</gene>
<dbReference type="Proteomes" id="UP000829494">
    <property type="component" value="Chromosome"/>
</dbReference>
<reference evidence="2 3" key="1">
    <citation type="submission" date="2022-03" db="EMBL/GenBank/DDBJ databases">
        <title>Complete genome of Streptomyces rimosus ssp. rimosus R7 (=ATCC 10970).</title>
        <authorList>
            <person name="Beganovic S."/>
            <person name="Ruckert C."/>
            <person name="Busche T."/>
            <person name="Kalinowski J."/>
            <person name="Wittmann C."/>
        </authorList>
    </citation>
    <scope>NUCLEOTIDE SEQUENCE [LARGE SCALE GENOMIC DNA]</scope>
    <source>
        <strain evidence="2 3">R7</strain>
    </source>
</reference>
<evidence type="ECO:0000313" key="2">
    <source>
        <dbReference type="EMBL" id="UNZ05140.1"/>
    </source>
</evidence>
<keyword evidence="2" id="KW-0540">Nuclease</keyword>
<evidence type="ECO:0000259" key="1">
    <source>
        <dbReference type="SMART" id="SM00507"/>
    </source>
</evidence>
<dbReference type="InterPro" id="IPR002711">
    <property type="entry name" value="HNH"/>
</dbReference>
<dbReference type="CDD" id="cd00085">
    <property type="entry name" value="HNHc"/>
    <property type="match status" value="1"/>
</dbReference>
<sequence length="132" mass="14708">MPPYAPPSRCTDPQCHELATQRGRCDEHQPIAWSGRDDKQARYGISSGTWRKLKRRVDQRDHGCCYLCGAEQPDDPEEPRHVLDHITPIAEGGSVTSLDNLGLLCGSCDAIKSRAEAIRGAQRARRRAKRSS</sequence>
<dbReference type="GeneID" id="80025433"/>
<dbReference type="GO" id="GO:0004519">
    <property type="term" value="F:endonuclease activity"/>
    <property type="evidence" value="ECO:0007669"/>
    <property type="project" value="UniProtKB-KW"/>
</dbReference>
<name>A0ABY3Z590_STRRM</name>
<dbReference type="EMBL" id="CP094298">
    <property type="protein sequence ID" value="UNZ05140.1"/>
    <property type="molecule type" value="Genomic_DNA"/>
</dbReference>
<dbReference type="RefSeq" id="WP_003979824.1">
    <property type="nucleotide sequence ID" value="NZ_CP043497.1"/>
</dbReference>
<proteinExistence type="predicted"/>
<organism evidence="2 3">
    <name type="scientific">Streptomyces rimosus subsp. rimosus</name>
    <dbReference type="NCBI Taxonomy" id="132474"/>
    <lineage>
        <taxon>Bacteria</taxon>
        <taxon>Bacillati</taxon>
        <taxon>Actinomycetota</taxon>
        <taxon>Actinomycetes</taxon>
        <taxon>Kitasatosporales</taxon>
        <taxon>Streptomycetaceae</taxon>
        <taxon>Streptomyces</taxon>
    </lineage>
</organism>
<dbReference type="InterPro" id="IPR003615">
    <property type="entry name" value="HNH_nuc"/>
</dbReference>
<accession>A0ABY3Z590</accession>
<keyword evidence="3" id="KW-1185">Reference proteome</keyword>
<dbReference type="SMART" id="SM00507">
    <property type="entry name" value="HNHc"/>
    <property type="match status" value="1"/>
</dbReference>